<sequence>MEVLSAAANGLAVVSAAVQLTESCVKLYKFWESVEDAPQEITAIKEDLQYLISVFKRIESVKTPLGECIVEGMEHCWELNAIVERFDEGFQSSSRRRQKWTAFKAVTQSKHVQKFRDSLSEAKSTLTLALVHQCVLQPQSHSYTVLTGTSILENPRTHLSRAERNQRQLPGRFADGKTTAQQKLIAPPKYTEQDILRPNLVQEKRTARDVLTHFEKTASGRALGEMKLQELMLHAIEQIGVAKFESNSLEIFAQDGHTVDRNGSLSAKAFVYSDNLQYRVRHHATSFRTAFGCLWIRKTILNVPNKTHDSEEEAQSVTSYILYPNTWVQWLGVRNGVEAIIASAGRNSLLNCRLTVTRAVPEDSLIFELCRNGQTRAVEIILSKGLGSVVDTSPRGWKPLHFAAAGGHVDLCAMLIEAGADKSALVYEGPSPAILSPITLFVASAHDMHAEVKISMLRLFSDCIELTDPKSDGWTVHEWLKRTYAQENVPISQNSITWLLRCTATEEYVELSSTTIWCGLQHAVRTVLCHARHGCFLDQILELSDGEYKATSRKKIDAIGNLLALRVCGKVLFPMAINAGSFAQMTGFDWAYDNLSHREYLKALPTLYKAWCNMILDYTEKLESYLRVELEHYQQQLEITRAEFLDAVSCQTTVDRSDNRRFKFQFCTYCGEDSSPLPTALVSPVRIAVIECIETNHRFGCVCQKAHMLRPASGLPTLPEYTGTYWLGSDHDTVDSLIEEEFYDAEPYLLPEPILADQDSATTMLTEAAVLLYRSQGRAWLSDYDPHEFLCASCFLVRERYTDKDGSIADFSPKPRHFDGLRFKS</sequence>
<dbReference type="PROSITE" id="PS50297">
    <property type="entry name" value="ANK_REP_REGION"/>
    <property type="match status" value="1"/>
</dbReference>
<evidence type="ECO:0000259" key="2">
    <source>
        <dbReference type="Pfam" id="PF17111"/>
    </source>
</evidence>
<dbReference type="Proteomes" id="UP001056012">
    <property type="component" value="Chromosome 3"/>
</dbReference>
<dbReference type="PROSITE" id="PS50088">
    <property type="entry name" value="ANK_REPEAT"/>
    <property type="match status" value="1"/>
</dbReference>
<dbReference type="InterPro" id="IPR031348">
    <property type="entry name" value="PigL_N"/>
</dbReference>
<evidence type="ECO:0000313" key="4">
    <source>
        <dbReference type="Proteomes" id="UP001056012"/>
    </source>
</evidence>
<evidence type="ECO:0000256" key="1">
    <source>
        <dbReference type="PROSITE-ProRule" id="PRU00023"/>
    </source>
</evidence>
<organism evidence="3 4">
    <name type="scientific">Curvularia clavata</name>
    <dbReference type="NCBI Taxonomy" id="95742"/>
    <lineage>
        <taxon>Eukaryota</taxon>
        <taxon>Fungi</taxon>
        <taxon>Dikarya</taxon>
        <taxon>Ascomycota</taxon>
        <taxon>Pezizomycotina</taxon>
        <taxon>Dothideomycetes</taxon>
        <taxon>Pleosporomycetidae</taxon>
        <taxon>Pleosporales</taxon>
        <taxon>Pleosporineae</taxon>
        <taxon>Pleosporaceae</taxon>
        <taxon>Curvularia</taxon>
    </lineage>
</organism>
<dbReference type="Gene3D" id="1.25.40.20">
    <property type="entry name" value="Ankyrin repeat-containing domain"/>
    <property type="match status" value="1"/>
</dbReference>
<name>A0A9Q8ZAR7_CURCL</name>
<keyword evidence="1" id="KW-0040">ANK repeat</keyword>
<dbReference type="Pfam" id="PF17111">
    <property type="entry name" value="PigL_N"/>
    <property type="match status" value="1"/>
</dbReference>
<dbReference type="SMART" id="SM00248">
    <property type="entry name" value="ANK"/>
    <property type="match status" value="2"/>
</dbReference>
<dbReference type="Pfam" id="PF12796">
    <property type="entry name" value="Ank_2"/>
    <property type="match status" value="1"/>
</dbReference>
<dbReference type="AlphaFoldDB" id="A0A9Q8ZAR7"/>
<evidence type="ECO:0000313" key="3">
    <source>
        <dbReference type="EMBL" id="USP77338.1"/>
    </source>
</evidence>
<dbReference type="EMBL" id="CP089276">
    <property type="protein sequence ID" value="USP77338.1"/>
    <property type="molecule type" value="Genomic_DNA"/>
</dbReference>
<protein>
    <recommendedName>
        <fullName evidence="2">Azaphilone pigments biosynthesis cluster protein L N-terminal domain-containing protein</fullName>
    </recommendedName>
</protein>
<feature type="repeat" description="ANK" evidence="1">
    <location>
        <begin position="395"/>
        <end position="421"/>
    </location>
</feature>
<dbReference type="VEuPathDB" id="FungiDB:yc1106_04612"/>
<gene>
    <name evidence="3" type="ORF">yc1106_04612</name>
</gene>
<dbReference type="InterPro" id="IPR036770">
    <property type="entry name" value="Ankyrin_rpt-contain_sf"/>
</dbReference>
<proteinExistence type="predicted"/>
<dbReference type="SUPFAM" id="SSF48403">
    <property type="entry name" value="Ankyrin repeat"/>
    <property type="match status" value="1"/>
</dbReference>
<dbReference type="InterPro" id="IPR002110">
    <property type="entry name" value="Ankyrin_rpt"/>
</dbReference>
<keyword evidence="4" id="KW-1185">Reference proteome</keyword>
<feature type="domain" description="Azaphilone pigments biosynthesis cluster protein L N-terminal" evidence="2">
    <location>
        <begin position="2"/>
        <end position="134"/>
    </location>
</feature>
<accession>A0A9Q8ZAR7</accession>
<dbReference type="OrthoDB" id="539213at2759"/>
<reference evidence="3" key="1">
    <citation type="submission" date="2021-12" db="EMBL/GenBank/DDBJ databases">
        <title>Curvularia clavata genome.</title>
        <authorList>
            <person name="Cao Y."/>
        </authorList>
    </citation>
    <scope>NUCLEOTIDE SEQUENCE</scope>
    <source>
        <strain evidence="3">Yc1106</strain>
    </source>
</reference>